<dbReference type="Pfam" id="PF09361">
    <property type="entry name" value="Phasin_2"/>
    <property type="match status" value="1"/>
</dbReference>
<name>A0A1H7ZYS0_9RHOB</name>
<feature type="domain" description="Phasin" evidence="1">
    <location>
        <begin position="21"/>
        <end position="112"/>
    </location>
</feature>
<dbReference type="InterPro" id="IPR018968">
    <property type="entry name" value="Phasin"/>
</dbReference>
<dbReference type="RefSeq" id="WP_175482007.1">
    <property type="nucleotide sequence ID" value="NZ_FOCE01000001.1"/>
</dbReference>
<evidence type="ECO:0000313" key="3">
    <source>
        <dbReference type="Proteomes" id="UP000198761"/>
    </source>
</evidence>
<gene>
    <name evidence="2" type="ORF">SAMN04488103_101708</name>
</gene>
<proteinExistence type="predicted"/>
<reference evidence="2 3" key="1">
    <citation type="submission" date="2016-10" db="EMBL/GenBank/DDBJ databases">
        <authorList>
            <person name="de Groot N.N."/>
        </authorList>
    </citation>
    <scope>NUCLEOTIDE SEQUENCE [LARGE SCALE GENOMIC DNA]</scope>
    <source>
        <strain evidence="2 3">DSM 3857</strain>
    </source>
</reference>
<evidence type="ECO:0000313" key="2">
    <source>
        <dbReference type="EMBL" id="SEM63812.1"/>
    </source>
</evidence>
<protein>
    <submittedName>
        <fullName evidence="2">Phasin protein</fullName>
    </submittedName>
</protein>
<accession>A0A1H7ZYS0</accession>
<dbReference type="EMBL" id="FOCE01000001">
    <property type="protein sequence ID" value="SEM63812.1"/>
    <property type="molecule type" value="Genomic_DNA"/>
</dbReference>
<keyword evidence="3" id="KW-1185">Reference proteome</keyword>
<sequence>MAAKSQKTPMDAMAALMPGASTAAVSALIRPQAKMMEALLKQNIEVLAFMRARYERDLGLVSRMADATESGEVMSLWSEFWQRTLADYGTETNKLAASVSEIAQQAVRSATEEAAAVGATIKPKS</sequence>
<dbReference type="Proteomes" id="UP000198761">
    <property type="component" value="Unassembled WGS sequence"/>
</dbReference>
<dbReference type="AlphaFoldDB" id="A0A1H7ZYS0"/>
<evidence type="ECO:0000259" key="1">
    <source>
        <dbReference type="Pfam" id="PF09361"/>
    </source>
</evidence>
<organism evidence="2 3">
    <name type="scientific">Gemmobacter aquatilis</name>
    <dbReference type="NCBI Taxonomy" id="933059"/>
    <lineage>
        <taxon>Bacteria</taxon>
        <taxon>Pseudomonadati</taxon>
        <taxon>Pseudomonadota</taxon>
        <taxon>Alphaproteobacteria</taxon>
        <taxon>Rhodobacterales</taxon>
        <taxon>Paracoccaceae</taxon>
        <taxon>Gemmobacter</taxon>
    </lineage>
</organism>